<reference evidence="1" key="1">
    <citation type="submission" date="2024-04" db="EMBL/GenBank/DDBJ databases">
        <authorList>
            <consortium name="Molecular Ecology Group"/>
        </authorList>
    </citation>
    <scope>NUCLEOTIDE SEQUENCE</scope>
</reference>
<sequence>MPFTIEQKVELVLLRGDEYLSYNEVSNVFHEKHPNRPKLTASAIQKIIQTFISTGSVMKQNHRRPVWSEADEINVLAAFSHNPRTSIRAVGTNSGISK</sequence>
<evidence type="ECO:0000313" key="2">
    <source>
        <dbReference type="Proteomes" id="UP001497644"/>
    </source>
</evidence>
<name>A0AAV2N0Y0_9HYME</name>
<comment type="caution">
    <text evidence="1">The sequence shown here is derived from an EMBL/GenBank/DDBJ whole genome shotgun (WGS) entry which is preliminary data.</text>
</comment>
<protein>
    <recommendedName>
        <fullName evidence="3">DUF4817 domain-containing protein</fullName>
    </recommendedName>
</protein>
<dbReference type="AlphaFoldDB" id="A0AAV2N0Y0"/>
<accession>A0AAV2N0Y0</accession>
<dbReference type="Proteomes" id="UP001497644">
    <property type="component" value="Unassembled WGS sequence"/>
</dbReference>
<dbReference type="EMBL" id="CAXIPU020001216">
    <property type="protein sequence ID" value="CAL1672954.1"/>
    <property type="molecule type" value="Genomic_DNA"/>
</dbReference>
<keyword evidence="2" id="KW-1185">Reference proteome</keyword>
<organism evidence="1 2">
    <name type="scientific">Lasius platythorax</name>
    <dbReference type="NCBI Taxonomy" id="488582"/>
    <lineage>
        <taxon>Eukaryota</taxon>
        <taxon>Metazoa</taxon>
        <taxon>Ecdysozoa</taxon>
        <taxon>Arthropoda</taxon>
        <taxon>Hexapoda</taxon>
        <taxon>Insecta</taxon>
        <taxon>Pterygota</taxon>
        <taxon>Neoptera</taxon>
        <taxon>Endopterygota</taxon>
        <taxon>Hymenoptera</taxon>
        <taxon>Apocrita</taxon>
        <taxon>Aculeata</taxon>
        <taxon>Formicoidea</taxon>
        <taxon>Formicidae</taxon>
        <taxon>Formicinae</taxon>
        <taxon>Lasius</taxon>
        <taxon>Lasius</taxon>
    </lineage>
</organism>
<evidence type="ECO:0000313" key="1">
    <source>
        <dbReference type="EMBL" id="CAL1672954.1"/>
    </source>
</evidence>
<gene>
    <name evidence="1" type="ORF">LPLAT_LOCUS13749</name>
</gene>
<proteinExistence type="predicted"/>
<evidence type="ECO:0008006" key="3">
    <source>
        <dbReference type="Google" id="ProtNLM"/>
    </source>
</evidence>